<name>A0A645DPT2_9ZZZZ</name>
<comment type="caution">
    <text evidence="2">The sequence shown here is derived from an EMBL/GenBank/DDBJ whole genome shotgun (WGS) entry which is preliminary data.</text>
</comment>
<dbReference type="AlphaFoldDB" id="A0A645DPT2"/>
<keyword evidence="1" id="KW-0472">Membrane</keyword>
<protein>
    <submittedName>
        <fullName evidence="2">Uncharacterized protein</fullName>
    </submittedName>
</protein>
<sequence length="33" mass="3555">MSPQLISTIVLVVILIGIFVAKAIITKKSSDKK</sequence>
<feature type="transmembrane region" description="Helical" evidence="1">
    <location>
        <begin position="6"/>
        <end position="25"/>
    </location>
</feature>
<gene>
    <name evidence="2" type="ORF">SDC9_137603</name>
</gene>
<dbReference type="EMBL" id="VSSQ01037716">
    <property type="protein sequence ID" value="MPM90482.1"/>
    <property type="molecule type" value="Genomic_DNA"/>
</dbReference>
<keyword evidence="1" id="KW-0812">Transmembrane</keyword>
<accession>A0A645DPT2</accession>
<keyword evidence="1" id="KW-1133">Transmembrane helix</keyword>
<evidence type="ECO:0000313" key="2">
    <source>
        <dbReference type="EMBL" id="MPM90482.1"/>
    </source>
</evidence>
<evidence type="ECO:0000256" key="1">
    <source>
        <dbReference type="SAM" id="Phobius"/>
    </source>
</evidence>
<organism evidence="2">
    <name type="scientific">bioreactor metagenome</name>
    <dbReference type="NCBI Taxonomy" id="1076179"/>
    <lineage>
        <taxon>unclassified sequences</taxon>
        <taxon>metagenomes</taxon>
        <taxon>ecological metagenomes</taxon>
    </lineage>
</organism>
<reference evidence="2" key="1">
    <citation type="submission" date="2019-08" db="EMBL/GenBank/DDBJ databases">
        <authorList>
            <person name="Kucharzyk K."/>
            <person name="Murdoch R.W."/>
            <person name="Higgins S."/>
            <person name="Loffler F."/>
        </authorList>
    </citation>
    <scope>NUCLEOTIDE SEQUENCE</scope>
</reference>
<proteinExistence type="predicted"/>